<dbReference type="InterPro" id="IPR002885">
    <property type="entry name" value="PPR_rpt"/>
</dbReference>
<dbReference type="Pfam" id="PF01535">
    <property type="entry name" value="PPR"/>
    <property type="match status" value="5"/>
</dbReference>
<dbReference type="RefSeq" id="XP_019082676.1">
    <property type="nucleotide sequence ID" value="XM_019227131.1"/>
</dbReference>
<dbReference type="InterPro" id="IPR011990">
    <property type="entry name" value="TPR-like_helical_dom_sf"/>
</dbReference>
<dbReference type="Gene3D" id="3.40.50.1820">
    <property type="entry name" value="alpha/beta hydrolase"/>
    <property type="match status" value="1"/>
</dbReference>
<dbReference type="Gene3D" id="1.25.40.10">
    <property type="entry name" value="Tetratricopeptide repeat domain"/>
    <property type="match status" value="2"/>
</dbReference>
<gene>
    <name evidence="4" type="primary">LOC104704886</name>
</gene>
<dbReference type="InterPro" id="IPR029058">
    <property type="entry name" value="AB_hydrolase_fold"/>
</dbReference>
<dbReference type="PANTHER" id="PTHR47914:SF1">
    <property type="entry name" value="ALPHA_BETA-HYDROLASES SUPERFAMILY PROTEIN"/>
    <property type="match status" value="1"/>
</dbReference>
<keyword evidence="3" id="KW-1185">Reference proteome</keyword>
<dbReference type="SUPFAM" id="SSF53474">
    <property type="entry name" value="alpha/beta-Hydrolases"/>
    <property type="match status" value="1"/>
</dbReference>
<reference evidence="4" key="2">
    <citation type="submission" date="2025-08" db="UniProtKB">
        <authorList>
            <consortium name="RefSeq"/>
        </authorList>
    </citation>
    <scope>IDENTIFICATION</scope>
    <source>
        <tissue evidence="4">Leaf</tissue>
    </source>
</reference>
<accession>A0ABM1Q7D8</accession>
<evidence type="ECO:0000313" key="4">
    <source>
        <dbReference type="RefSeq" id="XP_019082676.1"/>
    </source>
</evidence>
<feature type="repeat" description="PPR" evidence="2">
    <location>
        <begin position="233"/>
        <end position="267"/>
    </location>
</feature>
<reference evidence="3" key="1">
    <citation type="journal article" date="2014" name="Nat. Commun.">
        <title>The emerging biofuel crop Camelina sativa retains a highly undifferentiated hexaploid genome structure.</title>
        <authorList>
            <person name="Kagale S."/>
            <person name="Koh C."/>
            <person name="Nixon J."/>
            <person name="Bollina V."/>
            <person name="Clarke W.E."/>
            <person name="Tuteja R."/>
            <person name="Spillane C."/>
            <person name="Robinson S.J."/>
            <person name="Links M.G."/>
            <person name="Clarke C."/>
            <person name="Higgins E.E."/>
            <person name="Huebert T."/>
            <person name="Sharpe A.G."/>
            <person name="Parkin I.A."/>
        </authorList>
    </citation>
    <scope>NUCLEOTIDE SEQUENCE [LARGE SCALE GENOMIC DNA]</scope>
    <source>
        <strain evidence="3">cv. DH55</strain>
    </source>
</reference>
<evidence type="ECO:0000256" key="2">
    <source>
        <dbReference type="PROSITE-ProRule" id="PRU00708"/>
    </source>
</evidence>
<dbReference type="PANTHER" id="PTHR47914">
    <property type="entry name" value="ALPHA/BETA-HYDROLASES SUPERFAMILY PROTEIN"/>
    <property type="match status" value="1"/>
</dbReference>
<name>A0ABM1Q7D8_CAMSA</name>
<dbReference type="PROSITE" id="PS51375">
    <property type="entry name" value="PPR"/>
    <property type="match status" value="3"/>
</dbReference>
<sequence>MSMAMHHCLSLLTNCKSLRALTQIHGFFIKSGVDSDSYFTGKLILQCAVSIPDALPYARRLLFCFPEPDAFMFNTLVRGYSESDDPGNSVAVFVEMIRKGLVFPDSFSFAFVVKAVANLRCLRTGFQMHCQALKHGLDSHLFVGTTLIGMYGECGCVEFARKVFDEMRQPNLVAWNAVITACFRGNDVSKAREIYDKMLVKNHTSWNVMLAGYTKSGEVESAKRIFLEMPHRDDVSWSTMIVGFAHNGSFSDAFSYFRELQRAEMRPNEVSLTGVLSACSQSRAFEFGKTIHGFVEKSGYSWIKSSVQTKTSNWQWKFKGNSIGIYYEEHEREKSESAKNILMIPTISDVSTVEEWRSVAKDIVQRDGEVNWRATIVDWPGLGYSGRPKMEYDTDVMEKFVVDFMNSPESPMSQSGNDDLVIIGGGHAATLALRATQRGLLKPSAIAAVAPTWAGPLPIVFGRDSSMVTRYGMLRGTLRAPGVGWMMYNMLVSNEKSIESQYKSHVYADQTNVTDAIIQSRYELTKQKGSRYVPAAFLTGLLDPVSSREEFLQLFADLEGKFPIMVMSTKGAPKRSKAEMEALRGAKGVSKFVEVEGALLPQEEYPSLVAQELYNFLQETFTKC</sequence>
<keyword evidence="1" id="KW-0677">Repeat</keyword>
<dbReference type="NCBIfam" id="TIGR00756">
    <property type="entry name" value="PPR"/>
    <property type="match status" value="4"/>
</dbReference>
<dbReference type="Proteomes" id="UP000694864">
    <property type="component" value="Chromosome 7"/>
</dbReference>
<evidence type="ECO:0000313" key="3">
    <source>
        <dbReference type="Proteomes" id="UP000694864"/>
    </source>
</evidence>
<organism evidence="3 4">
    <name type="scientific">Camelina sativa</name>
    <name type="common">False flax</name>
    <name type="synonym">Myagrum sativum</name>
    <dbReference type="NCBI Taxonomy" id="90675"/>
    <lineage>
        <taxon>Eukaryota</taxon>
        <taxon>Viridiplantae</taxon>
        <taxon>Streptophyta</taxon>
        <taxon>Embryophyta</taxon>
        <taxon>Tracheophyta</taxon>
        <taxon>Spermatophyta</taxon>
        <taxon>Magnoliopsida</taxon>
        <taxon>eudicotyledons</taxon>
        <taxon>Gunneridae</taxon>
        <taxon>Pentapetalae</taxon>
        <taxon>rosids</taxon>
        <taxon>malvids</taxon>
        <taxon>Brassicales</taxon>
        <taxon>Brassicaceae</taxon>
        <taxon>Camelineae</taxon>
        <taxon>Camelina</taxon>
    </lineage>
</organism>
<protein>
    <submittedName>
        <fullName evidence="4">Pentatricopeptide repeat-containing protein At2g03380, mitochondrial-like</fullName>
    </submittedName>
</protein>
<evidence type="ECO:0000256" key="1">
    <source>
        <dbReference type="ARBA" id="ARBA00022737"/>
    </source>
</evidence>
<feature type="repeat" description="PPR" evidence="2">
    <location>
        <begin position="69"/>
        <end position="103"/>
    </location>
</feature>
<dbReference type="GeneID" id="104704886"/>
<feature type="repeat" description="PPR" evidence="2">
    <location>
        <begin position="171"/>
        <end position="205"/>
    </location>
</feature>
<proteinExistence type="predicted"/>